<keyword evidence="2" id="KW-1185">Reference proteome</keyword>
<accession>A0ACB8J5J1</accession>
<protein>
    <submittedName>
        <fullName evidence="1">Uncharacterized protein</fullName>
    </submittedName>
</protein>
<comment type="caution">
    <text evidence="1">The sequence shown here is derived from an EMBL/GenBank/DDBJ whole genome shotgun (WGS) entry which is preliminary data.</text>
</comment>
<organism evidence="1 2">
    <name type="scientific">Citrus sinensis</name>
    <name type="common">Sweet orange</name>
    <name type="synonym">Citrus aurantium var. sinensis</name>
    <dbReference type="NCBI Taxonomy" id="2711"/>
    <lineage>
        <taxon>Eukaryota</taxon>
        <taxon>Viridiplantae</taxon>
        <taxon>Streptophyta</taxon>
        <taxon>Embryophyta</taxon>
        <taxon>Tracheophyta</taxon>
        <taxon>Spermatophyta</taxon>
        <taxon>Magnoliopsida</taxon>
        <taxon>eudicotyledons</taxon>
        <taxon>Gunneridae</taxon>
        <taxon>Pentapetalae</taxon>
        <taxon>rosids</taxon>
        <taxon>malvids</taxon>
        <taxon>Sapindales</taxon>
        <taxon>Rutaceae</taxon>
        <taxon>Aurantioideae</taxon>
        <taxon>Citrus</taxon>
    </lineage>
</organism>
<gene>
    <name evidence="1" type="ORF">KPL71_020201</name>
</gene>
<evidence type="ECO:0000313" key="2">
    <source>
        <dbReference type="Proteomes" id="UP000829398"/>
    </source>
</evidence>
<name>A0ACB8J5J1_CITSI</name>
<sequence>MSDRQVNELVGFLLVVRPDLVAAGNPAMLPREYCEEIRDRGFLVSWSPQEQVLCHPSAVAFLTHSRWNWNSTIESVCRGVPVIC</sequence>
<evidence type="ECO:0000313" key="1">
    <source>
        <dbReference type="EMBL" id="KAH9712979.1"/>
    </source>
</evidence>
<reference evidence="2" key="1">
    <citation type="journal article" date="2023" name="Hortic. Res.">
        <title>A chromosome-level phased genome enabling allele-level studies in sweet orange: a case study on citrus Huanglongbing tolerance.</title>
        <authorList>
            <person name="Wu B."/>
            <person name="Yu Q."/>
            <person name="Deng Z."/>
            <person name="Duan Y."/>
            <person name="Luo F."/>
            <person name="Gmitter F. Jr."/>
        </authorList>
    </citation>
    <scope>NUCLEOTIDE SEQUENCE [LARGE SCALE GENOMIC DNA]</scope>
    <source>
        <strain evidence="2">cv. Valencia</strain>
    </source>
</reference>
<dbReference type="EMBL" id="CM039176">
    <property type="protein sequence ID" value="KAH9712979.1"/>
    <property type="molecule type" value="Genomic_DNA"/>
</dbReference>
<proteinExistence type="predicted"/>
<dbReference type="Proteomes" id="UP000829398">
    <property type="component" value="Chromosome 7"/>
</dbReference>